<keyword evidence="1" id="KW-1133">Transmembrane helix</keyword>
<sequence length="331" mass="37094">MENLLGEVYVLEGSSGHCNGLSEQTIRAAATLLLAAALAIAWWFWFGKKFTKSRPPLPPGPPGLPILGNLPNFLLQPDHLHQYFHKLSKIYGPIIKLELGSKTCIVVSSASVAKEVLKDHDAIFANRDSPIAAIIGTYGGSDIVLRPNGPEWNKLRRIVVRELMSNTSLDATYALRRQEVRETVKYIHGKGGSPVEIGDQMFLTILNMILSLLWGGSLQGEERSRLGIEFRQLVKEFVELLGAPNISDLFPSLTRFDLQGVQSKMQKALMWFDKIFESVIAQRRKFDQVEEEGKKKAEESKDFLQLLLELNQQGDYKSSLSMNEIKALLMV</sequence>
<dbReference type="Gene3D" id="1.10.630.10">
    <property type="entry name" value="Cytochrome P450"/>
    <property type="match status" value="1"/>
</dbReference>
<proteinExistence type="predicted"/>
<dbReference type="PANTHER" id="PTHR47951:SF8">
    <property type="entry name" value="CYTOCHROME P450 93A2-LIKE"/>
    <property type="match status" value="1"/>
</dbReference>
<organism evidence="2 3">
    <name type="scientific">Corchorus olitorius</name>
    <dbReference type="NCBI Taxonomy" id="93759"/>
    <lineage>
        <taxon>Eukaryota</taxon>
        <taxon>Viridiplantae</taxon>
        <taxon>Streptophyta</taxon>
        <taxon>Embryophyta</taxon>
        <taxon>Tracheophyta</taxon>
        <taxon>Spermatophyta</taxon>
        <taxon>Magnoliopsida</taxon>
        <taxon>eudicotyledons</taxon>
        <taxon>Gunneridae</taxon>
        <taxon>Pentapetalae</taxon>
        <taxon>rosids</taxon>
        <taxon>malvids</taxon>
        <taxon>Malvales</taxon>
        <taxon>Malvaceae</taxon>
        <taxon>Grewioideae</taxon>
        <taxon>Apeibeae</taxon>
        <taxon>Corchorus</taxon>
    </lineage>
</organism>
<keyword evidence="1" id="KW-0472">Membrane</keyword>
<dbReference type="STRING" id="93759.A0A1R3JYY1"/>
<dbReference type="PRINTS" id="PR00463">
    <property type="entry name" value="EP450I"/>
</dbReference>
<evidence type="ECO:0000313" key="2">
    <source>
        <dbReference type="EMBL" id="OMP00049.1"/>
    </source>
</evidence>
<protein>
    <submittedName>
        <fullName evidence="2">Cytochrome P450</fullName>
    </submittedName>
</protein>
<dbReference type="AlphaFoldDB" id="A0A1R3JYY1"/>
<feature type="transmembrane region" description="Helical" evidence="1">
    <location>
        <begin position="26"/>
        <end position="46"/>
    </location>
</feature>
<dbReference type="PANTHER" id="PTHR47951">
    <property type="entry name" value="OS08G0547900 PROTEIN"/>
    <property type="match status" value="1"/>
</dbReference>
<dbReference type="GO" id="GO:0005506">
    <property type="term" value="F:iron ion binding"/>
    <property type="evidence" value="ECO:0007669"/>
    <property type="project" value="InterPro"/>
</dbReference>
<dbReference type="GO" id="GO:0016705">
    <property type="term" value="F:oxidoreductase activity, acting on paired donors, with incorporation or reduction of molecular oxygen"/>
    <property type="evidence" value="ECO:0007669"/>
    <property type="project" value="InterPro"/>
</dbReference>
<accession>A0A1R3JYY1</accession>
<evidence type="ECO:0000256" key="1">
    <source>
        <dbReference type="SAM" id="Phobius"/>
    </source>
</evidence>
<dbReference type="GO" id="GO:0004497">
    <property type="term" value="F:monooxygenase activity"/>
    <property type="evidence" value="ECO:0007669"/>
    <property type="project" value="InterPro"/>
</dbReference>
<dbReference type="Pfam" id="PF00067">
    <property type="entry name" value="p450"/>
    <property type="match status" value="1"/>
</dbReference>
<dbReference type="InterPro" id="IPR001128">
    <property type="entry name" value="Cyt_P450"/>
</dbReference>
<dbReference type="GO" id="GO:0020037">
    <property type="term" value="F:heme binding"/>
    <property type="evidence" value="ECO:0007669"/>
    <property type="project" value="InterPro"/>
</dbReference>
<reference evidence="3" key="1">
    <citation type="submission" date="2013-09" db="EMBL/GenBank/DDBJ databases">
        <title>Corchorus olitorius genome sequencing.</title>
        <authorList>
            <person name="Alam M."/>
            <person name="Haque M.S."/>
            <person name="Islam M.S."/>
            <person name="Emdad E.M."/>
            <person name="Islam M.M."/>
            <person name="Ahmed B."/>
            <person name="Halim A."/>
            <person name="Hossen Q.M.M."/>
            <person name="Hossain M.Z."/>
            <person name="Ahmed R."/>
            <person name="Khan M.M."/>
            <person name="Islam R."/>
            <person name="Rashid M.M."/>
            <person name="Khan S.A."/>
            <person name="Rahman M.S."/>
            <person name="Alam M."/>
            <person name="Yahiya A.S."/>
            <person name="Khan M.S."/>
            <person name="Azam M.S."/>
            <person name="Haque T."/>
            <person name="Lashkar M.Z.H."/>
            <person name="Akhand A.I."/>
            <person name="Morshed G."/>
            <person name="Roy S."/>
            <person name="Uddin K.S."/>
            <person name="Rabeya T."/>
            <person name="Hossain A.S."/>
            <person name="Chowdhury A."/>
            <person name="Snigdha A.R."/>
            <person name="Mortoza M.S."/>
            <person name="Matin S.A."/>
            <person name="Hoque S.M.E."/>
            <person name="Islam M.K."/>
            <person name="Roy D.K."/>
            <person name="Haider R."/>
            <person name="Moosa M.M."/>
            <person name="Elias S.M."/>
            <person name="Hasan A.M."/>
            <person name="Jahan S."/>
            <person name="Shafiuddin M."/>
            <person name="Mahmood N."/>
            <person name="Shommy N.S."/>
        </authorList>
    </citation>
    <scope>NUCLEOTIDE SEQUENCE [LARGE SCALE GENOMIC DNA]</scope>
    <source>
        <strain evidence="3">cv. O-4</strain>
    </source>
</reference>
<dbReference type="EMBL" id="AWUE01014985">
    <property type="protein sequence ID" value="OMP00049.1"/>
    <property type="molecule type" value="Genomic_DNA"/>
</dbReference>
<name>A0A1R3JYY1_9ROSI</name>
<dbReference type="Proteomes" id="UP000187203">
    <property type="component" value="Unassembled WGS sequence"/>
</dbReference>
<dbReference type="SUPFAM" id="SSF48264">
    <property type="entry name" value="Cytochrome P450"/>
    <property type="match status" value="1"/>
</dbReference>
<dbReference type="InterPro" id="IPR002401">
    <property type="entry name" value="Cyt_P450_E_grp-I"/>
</dbReference>
<evidence type="ECO:0000313" key="3">
    <source>
        <dbReference type="Proteomes" id="UP000187203"/>
    </source>
</evidence>
<comment type="caution">
    <text evidence="2">The sequence shown here is derived from an EMBL/GenBank/DDBJ whole genome shotgun (WGS) entry which is preliminary data.</text>
</comment>
<dbReference type="InterPro" id="IPR036396">
    <property type="entry name" value="Cyt_P450_sf"/>
</dbReference>
<dbReference type="OrthoDB" id="2789670at2759"/>
<gene>
    <name evidence="2" type="ORF">COLO4_12966</name>
</gene>
<keyword evidence="1" id="KW-0812">Transmembrane</keyword>
<keyword evidence="3" id="KW-1185">Reference proteome</keyword>